<dbReference type="Proteomes" id="UP000516052">
    <property type="component" value="Chromosome"/>
</dbReference>
<dbReference type="EMBL" id="CP060828">
    <property type="protein sequence ID" value="QNP71812.1"/>
    <property type="molecule type" value="Genomic_DNA"/>
</dbReference>
<proteinExistence type="predicted"/>
<evidence type="ECO:0000313" key="2">
    <source>
        <dbReference type="Proteomes" id="UP000516052"/>
    </source>
</evidence>
<dbReference type="AlphaFoldDB" id="A0A7H0IG96"/>
<reference evidence="1 2" key="1">
    <citation type="submission" date="2020-08" db="EMBL/GenBank/DDBJ databases">
        <title>A novel species.</title>
        <authorList>
            <person name="Gao J."/>
        </authorList>
    </citation>
    <scope>NUCLEOTIDE SEQUENCE [LARGE SCALE GENOMIC DNA]</scope>
    <source>
        <strain evidence="1 2">CRXT-G-22</strain>
    </source>
</reference>
<name>A0A7H0IG96_9ACTN</name>
<organism evidence="1 2">
    <name type="scientific">Streptomyces roseirectus</name>
    <dbReference type="NCBI Taxonomy" id="2768066"/>
    <lineage>
        <taxon>Bacteria</taxon>
        <taxon>Bacillati</taxon>
        <taxon>Actinomycetota</taxon>
        <taxon>Actinomycetes</taxon>
        <taxon>Kitasatosporales</taxon>
        <taxon>Streptomycetaceae</taxon>
        <taxon>Streptomyces</taxon>
    </lineage>
</organism>
<gene>
    <name evidence="1" type="ORF">IAG44_21930</name>
</gene>
<keyword evidence="2" id="KW-1185">Reference proteome</keyword>
<accession>A0A7H0IG96</accession>
<evidence type="ECO:0000313" key="1">
    <source>
        <dbReference type="EMBL" id="QNP71812.1"/>
    </source>
</evidence>
<sequence>MWSSVIAVAGTLLGGLLAGVLQRRGERAARAERREEALRVALGELVAALGDHRRALWYREELRLRGAGDEALRAARTTSQSTRSALTAPLVSVSVLEPSLSEPARKAVLAAVELRNSPDLEGLAARREAAITATDELVAAAGRALAGS</sequence>
<protein>
    <submittedName>
        <fullName evidence="1">Protein kilB</fullName>
    </submittedName>
</protein>
<dbReference type="KEGG" id="sroi:IAG44_21930"/>
<dbReference type="RefSeq" id="WP_187748772.1">
    <property type="nucleotide sequence ID" value="NZ_CP060828.1"/>
</dbReference>